<feature type="domain" description="C2H2-type" evidence="2">
    <location>
        <begin position="91"/>
        <end position="116"/>
    </location>
</feature>
<dbReference type="OrthoDB" id="2687452at2759"/>
<protein>
    <recommendedName>
        <fullName evidence="2">C2H2-type domain-containing protein</fullName>
    </recommendedName>
</protein>
<organism evidence="3 4">
    <name type="scientific">Plenodomus tracheiphilus IPT5</name>
    <dbReference type="NCBI Taxonomy" id="1408161"/>
    <lineage>
        <taxon>Eukaryota</taxon>
        <taxon>Fungi</taxon>
        <taxon>Dikarya</taxon>
        <taxon>Ascomycota</taxon>
        <taxon>Pezizomycotina</taxon>
        <taxon>Dothideomycetes</taxon>
        <taxon>Pleosporomycetidae</taxon>
        <taxon>Pleosporales</taxon>
        <taxon>Pleosporineae</taxon>
        <taxon>Leptosphaeriaceae</taxon>
        <taxon>Plenodomus</taxon>
    </lineage>
</organism>
<keyword evidence="1" id="KW-0479">Metal-binding</keyword>
<accession>A0A6A7ATM9</accession>
<dbReference type="AlphaFoldDB" id="A0A6A7ATM9"/>
<name>A0A6A7ATM9_9PLEO</name>
<evidence type="ECO:0000256" key="1">
    <source>
        <dbReference type="PROSITE-ProRule" id="PRU00042"/>
    </source>
</evidence>
<keyword evidence="4" id="KW-1185">Reference proteome</keyword>
<keyword evidence="1" id="KW-0862">Zinc</keyword>
<reference evidence="3" key="1">
    <citation type="submission" date="2020-01" db="EMBL/GenBank/DDBJ databases">
        <authorList>
            <consortium name="DOE Joint Genome Institute"/>
            <person name="Haridas S."/>
            <person name="Albert R."/>
            <person name="Binder M."/>
            <person name="Bloem J."/>
            <person name="Labutti K."/>
            <person name="Salamov A."/>
            <person name="Andreopoulos B."/>
            <person name="Baker S.E."/>
            <person name="Barry K."/>
            <person name="Bills G."/>
            <person name="Bluhm B.H."/>
            <person name="Cannon C."/>
            <person name="Castanera R."/>
            <person name="Culley D.E."/>
            <person name="Daum C."/>
            <person name="Ezra D."/>
            <person name="Gonzalez J.B."/>
            <person name="Henrissat B."/>
            <person name="Kuo A."/>
            <person name="Liang C."/>
            <person name="Lipzen A."/>
            <person name="Lutzoni F."/>
            <person name="Magnuson J."/>
            <person name="Mondo S."/>
            <person name="Nolan M."/>
            <person name="Ohm R."/>
            <person name="Pangilinan J."/>
            <person name="Park H.-J."/>
            <person name="Ramirez L."/>
            <person name="Alfaro M."/>
            <person name="Sun H."/>
            <person name="Tritt A."/>
            <person name="Yoshinaga Y."/>
            <person name="Zwiers L.-H."/>
            <person name="Turgeon B.G."/>
            <person name="Goodwin S.B."/>
            <person name="Spatafora J.W."/>
            <person name="Crous P.W."/>
            <person name="Grigoriev I.V."/>
        </authorList>
    </citation>
    <scope>NUCLEOTIDE SEQUENCE</scope>
    <source>
        <strain evidence="3">IPT5</strain>
    </source>
</reference>
<dbReference type="Pfam" id="PF00096">
    <property type="entry name" value="zf-C2H2"/>
    <property type="match status" value="1"/>
</dbReference>
<feature type="domain" description="C2H2-type" evidence="2">
    <location>
        <begin position="62"/>
        <end position="91"/>
    </location>
</feature>
<dbReference type="PROSITE" id="PS50157">
    <property type="entry name" value="ZINC_FINGER_C2H2_2"/>
    <property type="match status" value="2"/>
</dbReference>
<dbReference type="PROSITE" id="PS00028">
    <property type="entry name" value="ZINC_FINGER_C2H2_1"/>
    <property type="match status" value="2"/>
</dbReference>
<dbReference type="Gene3D" id="3.30.160.60">
    <property type="entry name" value="Classic Zinc Finger"/>
    <property type="match status" value="1"/>
</dbReference>
<dbReference type="SMART" id="SM00355">
    <property type="entry name" value="ZnF_C2H2"/>
    <property type="match status" value="2"/>
</dbReference>
<dbReference type="GO" id="GO:0008270">
    <property type="term" value="F:zinc ion binding"/>
    <property type="evidence" value="ECO:0007669"/>
    <property type="project" value="UniProtKB-KW"/>
</dbReference>
<proteinExistence type="predicted"/>
<sequence>MDETMMSMADFGNPLPLRPILPFPVDAPAHPFQPIAPAPPRPANSHAELGAPTDILAADTRIRCNFEGCTKTFGRPGDQHRHMRKHRPMKYKCIDVDCDMKFYRIDKLRDHLRQGHGITNVLSPRKLARNGNNL</sequence>
<evidence type="ECO:0000313" key="3">
    <source>
        <dbReference type="EMBL" id="KAF2846621.1"/>
    </source>
</evidence>
<dbReference type="InterPro" id="IPR036236">
    <property type="entry name" value="Znf_C2H2_sf"/>
</dbReference>
<dbReference type="InterPro" id="IPR013087">
    <property type="entry name" value="Znf_C2H2_type"/>
</dbReference>
<gene>
    <name evidence="3" type="ORF">T440DRAFT_482416</name>
</gene>
<dbReference type="SUPFAM" id="SSF57667">
    <property type="entry name" value="beta-beta-alpha zinc fingers"/>
    <property type="match status" value="1"/>
</dbReference>
<evidence type="ECO:0000259" key="2">
    <source>
        <dbReference type="PROSITE" id="PS50157"/>
    </source>
</evidence>
<keyword evidence="1" id="KW-0863">Zinc-finger</keyword>
<evidence type="ECO:0000313" key="4">
    <source>
        <dbReference type="Proteomes" id="UP000799423"/>
    </source>
</evidence>
<dbReference type="Proteomes" id="UP000799423">
    <property type="component" value="Unassembled WGS sequence"/>
</dbReference>
<dbReference type="EMBL" id="MU006333">
    <property type="protein sequence ID" value="KAF2846621.1"/>
    <property type="molecule type" value="Genomic_DNA"/>
</dbReference>